<dbReference type="EMBL" id="BNBI01000003">
    <property type="protein sequence ID" value="GHE94665.1"/>
    <property type="molecule type" value="Genomic_DNA"/>
</dbReference>
<feature type="region of interest" description="Disordered" evidence="1">
    <location>
        <begin position="81"/>
        <end position="107"/>
    </location>
</feature>
<reference evidence="2" key="1">
    <citation type="journal article" date="2014" name="Int. J. Syst. Evol. Microbiol.">
        <title>Complete genome sequence of Corynebacterium casei LMG S-19264T (=DSM 44701T), isolated from a smear-ripened cheese.</title>
        <authorList>
            <consortium name="US DOE Joint Genome Institute (JGI-PGF)"/>
            <person name="Walter F."/>
            <person name="Albersmeier A."/>
            <person name="Kalinowski J."/>
            <person name="Ruckert C."/>
        </authorList>
    </citation>
    <scope>NUCLEOTIDE SEQUENCE</scope>
    <source>
        <strain evidence="2">JCM 4477</strain>
    </source>
</reference>
<accession>A0A919DYT3</accession>
<name>A0A919DYT3_9ACTN</name>
<evidence type="ECO:0000313" key="2">
    <source>
        <dbReference type="EMBL" id="GHE94665.1"/>
    </source>
</evidence>
<keyword evidence="3" id="KW-1185">Reference proteome</keyword>
<feature type="compositionally biased region" description="Low complexity" evidence="1">
    <location>
        <begin position="96"/>
        <end position="107"/>
    </location>
</feature>
<evidence type="ECO:0000313" key="3">
    <source>
        <dbReference type="Proteomes" id="UP000630718"/>
    </source>
</evidence>
<dbReference type="AlphaFoldDB" id="A0A919DYT3"/>
<sequence length="107" mass="11482">MLGRVRKVPPAPRRPAPVQRRTLPDGYRRAIMAHRQAVRPSRVDPAIAEAVDRQTAAMRELSRRAFPEPDVVADAAPASIVAGAAPPPGGRKGCEGRSTGRVRTTTV</sequence>
<feature type="region of interest" description="Disordered" evidence="1">
    <location>
        <begin position="1"/>
        <end position="24"/>
    </location>
</feature>
<reference evidence="2" key="2">
    <citation type="submission" date="2020-09" db="EMBL/GenBank/DDBJ databases">
        <authorList>
            <person name="Sun Q."/>
            <person name="Ohkuma M."/>
        </authorList>
    </citation>
    <scope>NUCLEOTIDE SEQUENCE</scope>
    <source>
        <strain evidence="2">JCM 4477</strain>
    </source>
</reference>
<dbReference type="Proteomes" id="UP000630718">
    <property type="component" value="Unassembled WGS sequence"/>
</dbReference>
<evidence type="ECO:0000256" key="1">
    <source>
        <dbReference type="SAM" id="MobiDB-lite"/>
    </source>
</evidence>
<proteinExistence type="predicted"/>
<protein>
    <submittedName>
        <fullName evidence="2">Uncharacterized protein</fullName>
    </submittedName>
</protein>
<organism evidence="2 3">
    <name type="scientific">Streptomyces fumanus</name>
    <dbReference type="NCBI Taxonomy" id="67302"/>
    <lineage>
        <taxon>Bacteria</taxon>
        <taxon>Bacillati</taxon>
        <taxon>Actinomycetota</taxon>
        <taxon>Actinomycetes</taxon>
        <taxon>Kitasatosporales</taxon>
        <taxon>Streptomycetaceae</taxon>
        <taxon>Streptomyces</taxon>
    </lineage>
</organism>
<gene>
    <name evidence="2" type="ORF">GCM10018772_18400</name>
</gene>
<comment type="caution">
    <text evidence="2">The sequence shown here is derived from an EMBL/GenBank/DDBJ whole genome shotgun (WGS) entry which is preliminary data.</text>
</comment>